<evidence type="ECO:0000256" key="2">
    <source>
        <dbReference type="ARBA" id="ARBA00005543"/>
    </source>
</evidence>
<evidence type="ECO:0000313" key="7">
    <source>
        <dbReference type="EMBL" id="KAJ5105996.1"/>
    </source>
</evidence>
<dbReference type="PANTHER" id="PTHR36091">
    <property type="entry name" value="ALTERED INHERITANCE OF MITOCHONDRIA PROTEIN 9, MITOCHONDRIAL"/>
    <property type="match status" value="1"/>
</dbReference>
<dbReference type="EMBL" id="JAPMSZ010000004">
    <property type="protein sequence ID" value="KAJ5105996.1"/>
    <property type="molecule type" value="Genomic_DNA"/>
</dbReference>
<keyword evidence="4" id="KW-0809">Transit peptide</keyword>
<evidence type="ECO:0000256" key="4">
    <source>
        <dbReference type="ARBA" id="ARBA00022946"/>
    </source>
</evidence>
<dbReference type="Proteomes" id="UP001141434">
    <property type="component" value="Unassembled WGS sequence"/>
</dbReference>
<evidence type="ECO:0000256" key="5">
    <source>
        <dbReference type="ARBA" id="ARBA00023128"/>
    </source>
</evidence>
<organism evidence="7 8">
    <name type="scientific">Penicillium alfredii</name>
    <dbReference type="NCBI Taxonomy" id="1506179"/>
    <lineage>
        <taxon>Eukaryota</taxon>
        <taxon>Fungi</taxon>
        <taxon>Dikarya</taxon>
        <taxon>Ascomycota</taxon>
        <taxon>Pezizomycotina</taxon>
        <taxon>Eurotiomycetes</taxon>
        <taxon>Eurotiomycetidae</taxon>
        <taxon>Eurotiales</taxon>
        <taxon>Aspergillaceae</taxon>
        <taxon>Penicillium</taxon>
    </lineage>
</organism>
<proteinExistence type="inferred from homology"/>
<sequence>MHLMEPLDSNPTLKRASQPTLWNTDLHMGNIYVDPEECSKIVSLIDFQSIMVLPAFLQAQWPVFLKPPQGYDYVKGLVQSSQRLPDDFDSLDEECKSAALQQWDQAKLAKAYEVSNYLEDRAAHNAMNIPRL</sequence>
<gene>
    <name evidence="7" type="ORF">NUU61_003343</name>
</gene>
<dbReference type="SUPFAM" id="SSF56112">
    <property type="entry name" value="Protein kinase-like (PK-like)"/>
    <property type="match status" value="1"/>
</dbReference>
<comment type="similarity">
    <text evidence="2">Belongs to the AIM9 family.</text>
</comment>
<evidence type="ECO:0000313" key="8">
    <source>
        <dbReference type="Proteomes" id="UP001141434"/>
    </source>
</evidence>
<comment type="subcellular location">
    <subcellularLocation>
        <location evidence="1">Mitochondrion</location>
    </subcellularLocation>
</comment>
<evidence type="ECO:0000256" key="1">
    <source>
        <dbReference type="ARBA" id="ARBA00004173"/>
    </source>
</evidence>
<dbReference type="AlphaFoldDB" id="A0A9W9FT65"/>
<accession>A0A9W9FT65</accession>
<evidence type="ECO:0000256" key="6">
    <source>
        <dbReference type="ARBA" id="ARBA00031849"/>
    </source>
</evidence>
<protein>
    <recommendedName>
        <fullName evidence="3">Altered inheritance of mitochondria protein 9, mitochondrial</fullName>
    </recommendedName>
    <alternativeName>
        <fullName evidence="6">Found in mitochondrial proteome protein 29</fullName>
    </alternativeName>
</protein>
<dbReference type="GO" id="GO:0005739">
    <property type="term" value="C:mitochondrion"/>
    <property type="evidence" value="ECO:0007669"/>
    <property type="project" value="UniProtKB-SubCell"/>
</dbReference>
<dbReference type="InterPro" id="IPR051035">
    <property type="entry name" value="Mito_inheritance_9"/>
</dbReference>
<dbReference type="RefSeq" id="XP_056514992.1">
    <property type="nucleotide sequence ID" value="XM_056653925.1"/>
</dbReference>
<dbReference type="OrthoDB" id="4353774at2759"/>
<dbReference type="GeneID" id="81393093"/>
<reference evidence="7" key="1">
    <citation type="submission" date="2022-11" db="EMBL/GenBank/DDBJ databases">
        <authorList>
            <person name="Petersen C."/>
        </authorList>
    </citation>
    <scope>NUCLEOTIDE SEQUENCE</scope>
    <source>
        <strain evidence="7">IBT 34128</strain>
    </source>
</reference>
<evidence type="ECO:0000256" key="3">
    <source>
        <dbReference type="ARBA" id="ARBA00016197"/>
    </source>
</evidence>
<dbReference type="PANTHER" id="PTHR36091:SF1">
    <property type="entry name" value="ALTERED INHERITANCE OF MITOCHONDRIA PROTEIN 9, MITOCHONDRIAL"/>
    <property type="match status" value="1"/>
</dbReference>
<keyword evidence="8" id="KW-1185">Reference proteome</keyword>
<name>A0A9W9FT65_9EURO</name>
<comment type="caution">
    <text evidence="7">The sequence shown here is derived from an EMBL/GenBank/DDBJ whole genome shotgun (WGS) entry which is preliminary data.</text>
</comment>
<reference evidence="7" key="2">
    <citation type="journal article" date="2023" name="IMA Fungus">
        <title>Comparative genomic study of the Penicillium genus elucidates a diverse pangenome and 15 lateral gene transfer events.</title>
        <authorList>
            <person name="Petersen C."/>
            <person name="Sorensen T."/>
            <person name="Nielsen M.R."/>
            <person name="Sondergaard T.E."/>
            <person name="Sorensen J.L."/>
            <person name="Fitzpatrick D.A."/>
            <person name="Frisvad J.C."/>
            <person name="Nielsen K.L."/>
        </authorList>
    </citation>
    <scope>NUCLEOTIDE SEQUENCE</scope>
    <source>
        <strain evidence="7">IBT 34128</strain>
    </source>
</reference>
<keyword evidence="5" id="KW-0496">Mitochondrion</keyword>
<dbReference type="InterPro" id="IPR011009">
    <property type="entry name" value="Kinase-like_dom_sf"/>
</dbReference>